<dbReference type="EMBL" id="JAOZYC010000046">
    <property type="protein sequence ID" value="MEB8337396.1"/>
    <property type="molecule type" value="Genomic_DNA"/>
</dbReference>
<dbReference type="PROSITE" id="PS51257">
    <property type="entry name" value="PROKAR_LIPOPROTEIN"/>
    <property type="match status" value="1"/>
</dbReference>
<feature type="transmembrane region" description="Helical" evidence="1">
    <location>
        <begin position="66"/>
        <end position="83"/>
    </location>
</feature>
<dbReference type="PANTHER" id="PTHR43446">
    <property type="entry name" value="MEMBRANE PROTEIN-RELATED"/>
    <property type="match status" value="1"/>
</dbReference>
<dbReference type="SUPFAM" id="SSF117892">
    <property type="entry name" value="Band 7/SPFH domain"/>
    <property type="match status" value="1"/>
</dbReference>
<dbReference type="Proteomes" id="UP001354931">
    <property type="component" value="Unassembled WGS sequence"/>
</dbReference>
<dbReference type="RefSeq" id="WP_326015054.1">
    <property type="nucleotide sequence ID" value="NZ_JAOZYC010000046.1"/>
</dbReference>
<sequence>MGQRDEVVERVGWSLPGWLGAAAGMLALAGALYGCRLLGWIPDTVTDFLGPGAQVRSDDAARAGQGAYVAGCAVLAVLAFGGLTRCRSGCALGLSLFGRYRGTVRRTGLRWVNPLVLRRRIDVRLRHWRSEPLSAVDADGMALRVEALVVWRVRDTARALFAVQDHDAYLRGQIEVALARVFSRLPPEAFHESAPTLRDPEAVGTELAQVLSEECAAIGVEVLAVRPTRIEYAPEVADAMHRRRIAALDARQRAGVLTSVVDSVEDTLERLTGRGLVELDEYERNALVRDLTVAFARGDAHT</sequence>
<accession>A0ABU6F3C4</accession>
<name>A0ABU6F3C4_9ACTN</name>
<evidence type="ECO:0000313" key="3">
    <source>
        <dbReference type="EMBL" id="MEB8337396.1"/>
    </source>
</evidence>
<proteinExistence type="predicted"/>
<comment type="caution">
    <text evidence="3">The sequence shown here is derived from an EMBL/GenBank/DDBJ whole genome shotgun (WGS) entry which is preliminary data.</text>
</comment>
<keyword evidence="4" id="KW-1185">Reference proteome</keyword>
<keyword evidence="1" id="KW-0472">Membrane</keyword>
<keyword evidence="1" id="KW-0812">Transmembrane</keyword>
<reference evidence="3 4" key="1">
    <citation type="submission" date="2022-10" db="EMBL/GenBank/DDBJ databases">
        <authorList>
            <person name="Xie J."/>
            <person name="Shen N."/>
        </authorList>
    </citation>
    <scope>NUCLEOTIDE SEQUENCE [LARGE SCALE GENOMIC DNA]</scope>
    <source>
        <strain evidence="3 4">YIM65594</strain>
    </source>
</reference>
<protein>
    <submittedName>
        <fullName evidence="3">SPFH domain-containing protein</fullName>
    </submittedName>
</protein>
<evidence type="ECO:0000313" key="4">
    <source>
        <dbReference type="Proteomes" id="UP001354931"/>
    </source>
</evidence>
<evidence type="ECO:0000259" key="2">
    <source>
        <dbReference type="SMART" id="SM00244"/>
    </source>
</evidence>
<gene>
    <name evidence="3" type="ORF">OKJ99_07685</name>
</gene>
<dbReference type="PANTHER" id="PTHR43446:SF1">
    <property type="entry name" value="BAND 7 DOMAIN-CONTAINING PROTEIN"/>
    <property type="match status" value="1"/>
</dbReference>
<dbReference type="InterPro" id="IPR001107">
    <property type="entry name" value="Band_7"/>
</dbReference>
<feature type="transmembrane region" description="Helical" evidence="1">
    <location>
        <begin position="15"/>
        <end position="35"/>
    </location>
</feature>
<keyword evidence="1" id="KW-1133">Transmembrane helix</keyword>
<dbReference type="Pfam" id="PF01145">
    <property type="entry name" value="Band_7"/>
    <property type="match status" value="1"/>
</dbReference>
<dbReference type="Gene3D" id="3.30.479.30">
    <property type="entry name" value="Band 7 domain"/>
    <property type="match status" value="1"/>
</dbReference>
<dbReference type="InterPro" id="IPR036013">
    <property type="entry name" value="Band_7/SPFH_dom_sf"/>
</dbReference>
<dbReference type="SMART" id="SM00244">
    <property type="entry name" value="PHB"/>
    <property type="match status" value="1"/>
</dbReference>
<evidence type="ECO:0000256" key="1">
    <source>
        <dbReference type="SAM" id="Phobius"/>
    </source>
</evidence>
<organism evidence="3 4">
    <name type="scientific">Streptomyces endophyticus</name>
    <dbReference type="NCBI Taxonomy" id="714166"/>
    <lineage>
        <taxon>Bacteria</taxon>
        <taxon>Bacillati</taxon>
        <taxon>Actinomycetota</taxon>
        <taxon>Actinomycetes</taxon>
        <taxon>Kitasatosporales</taxon>
        <taxon>Streptomycetaceae</taxon>
        <taxon>Streptomyces</taxon>
    </lineage>
</organism>
<feature type="domain" description="Band 7" evidence="2">
    <location>
        <begin position="81"/>
        <end position="244"/>
    </location>
</feature>